<proteinExistence type="inferred from homology"/>
<dbReference type="AlphaFoldDB" id="A0AAE5A435"/>
<dbReference type="Gene3D" id="3.40.50.720">
    <property type="entry name" value="NAD(P)-binding Rossmann-like Domain"/>
    <property type="match status" value="1"/>
</dbReference>
<dbReference type="EMBL" id="JAWLUP010000002">
    <property type="protein sequence ID" value="MDV7263375.1"/>
    <property type="molecule type" value="Genomic_DNA"/>
</dbReference>
<dbReference type="InterPro" id="IPR050812">
    <property type="entry name" value="Preph/Arog_dehydrog"/>
</dbReference>
<evidence type="ECO:0000256" key="2">
    <source>
        <dbReference type="ARBA" id="ARBA00023002"/>
    </source>
</evidence>
<protein>
    <submittedName>
        <fullName evidence="4">Prephenate dehydrogenase</fullName>
    </submittedName>
</protein>
<evidence type="ECO:0000256" key="1">
    <source>
        <dbReference type="ARBA" id="ARBA00007964"/>
    </source>
</evidence>
<evidence type="ECO:0000259" key="3">
    <source>
        <dbReference type="PROSITE" id="PS51176"/>
    </source>
</evidence>
<gene>
    <name evidence="4" type="ORF">R4315_02215</name>
</gene>
<dbReference type="SUPFAM" id="SSF51735">
    <property type="entry name" value="NAD(P)-binding Rossmann-fold domains"/>
    <property type="match status" value="1"/>
</dbReference>
<dbReference type="GO" id="GO:0006571">
    <property type="term" value="P:tyrosine biosynthetic process"/>
    <property type="evidence" value="ECO:0007669"/>
    <property type="project" value="InterPro"/>
</dbReference>
<dbReference type="InterPro" id="IPR008927">
    <property type="entry name" value="6-PGluconate_DH-like_C_sf"/>
</dbReference>
<feature type="domain" description="Prephenate/arogenate dehydrogenase" evidence="3">
    <location>
        <begin position="9"/>
        <end position="288"/>
    </location>
</feature>
<dbReference type="GO" id="GO:0008977">
    <property type="term" value="F:prephenate dehydrogenase (NAD+) activity"/>
    <property type="evidence" value="ECO:0007669"/>
    <property type="project" value="InterPro"/>
</dbReference>
<accession>A0AAE5A435</accession>
<comment type="caution">
    <text evidence="4">The sequence shown here is derived from an EMBL/GenBank/DDBJ whole genome shotgun (WGS) entry which is preliminary data.</text>
</comment>
<dbReference type="PANTHER" id="PTHR21363:SF0">
    <property type="entry name" value="PREPHENATE DEHYDROGENASE [NADP(+)]"/>
    <property type="match status" value="1"/>
</dbReference>
<sequence length="310" mass="32739">MTIPATSSRTVVLIGGRGDVGRMLTGRLRGDGMRVRTVDIDVPDVADADSVQGDITDPSPEVRALVQSADAVVLAVSETVALNALAFLSESLAEHALLVDTLSVKCRFDAALRANPLPNSALGINPMFAPALSPQGRPIAAVMYQDRGDLGWFLTSLSGWGASVVHLDAERHDRLTALTQALTHAGVLAFGLALGELGAEGAELTAMATPPHLMSLALLARVGGGVPEVYRDIQVGNPFAAQARRALTDAMRAVDHTVENGTDQDFADLMSRSISTLGDRREPLARLCAELFADLQHTAPRFWDGNGESS</sequence>
<dbReference type="GO" id="GO:0004665">
    <property type="term" value="F:prephenate dehydrogenase (NADP+) activity"/>
    <property type="evidence" value="ECO:0007669"/>
    <property type="project" value="InterPro"/>
</dbReference>
<dbReference type="GO" id="GO:0070403">
    <property type="term" value="F:NAD+ binding"/>
    <property type="evidence" value="ECO:0007669"/>
    <property type="project" value="TreeGrafter"/>
</dbReference>
<keyword evidence="2" id="KW-0560">Oxidoreductase</keyword>
<organism evidence="4 5">
    <name type="scientific">Rhodococcus oxybenzonivorans</name>
    <dbReference type="NCBI Taxonomy" id="1990687"/>
    <lineage>
        <taxon>Bacteria</taxon>
        <taxon>Bacillati</taxon>
        <taxon>Actinomycetota</taxon>
        <taxon>Actinomycetes</taxon>
        <taxon>Mycobacteriales</taxon>
        <taxon>Nocardiaceae</taxon>
        <taxon>Rhodococcus</taxon>
    </lineage>
</organism>
<comment type="similarity">
    <text evidence="1">Belongs to the prephenate/arogenate dehydrogenase family.</text>
</comment>
<evidence type="ECO:0000313" key="4">
    <source>
        <dbReference type="EMBL" id="MDV7263375.1"/>
    </source>
</evidence>
<dbReference type="Gene3D" id="1.10.3660.10">
    <property type="entry name" value="6-phosphogluconate dehydrogenase C-terminal like domain"/>
    <property type="match status" value="1"/>
</dbReference>
<dbReference type="Proteomes" id="UP001185863">
    <property type="component" value="Unassembled WGS sequence"/>
</dbReference>
<dbReference type="InterPro" id="IPR046825">
    <property type="entry name" value="PDH_C"/>
</dbReference>
<dbReference type="InterPro" id="IPR036291">
    <property type="entry name" value="NAD(P)-bd_dom_sf"/>
</dbReference>
<dbReference type="Pfam" id="PF20463">
    <property type="entry name" value="PDH_C"/>
    <property type="match status" value="1"/>
</dbReference>
<dbReference type="RefSeq" id="WP_317746941.1">
    <property type="nucleotide sequence ID" value="NZ_JAWLUP010000002.1"/>
</dbReference>
<dbReference type="PROSITE" id="PS51176">
    <property type="entry name" value="PDH_ADH"/>
    <property type="match status" value="1"/>
</dbReference>
<name>A0AAE5A435_9NOCA</name>
<evidence type="ECO:0000313" key="5">
    <source>
        <dbReference type="Proteomes" id="UP001185863"/>
    </source>
</evidence>
<dbReference type="PANTHER" id="PTHR21363">
    <property type="entry name" value="PREPHENATE DEHYDROGENASE"/>
    <property type="match status" value="1"/>
</dbReference>
<dbReference type="SUPFAM" id="SSF48179">
    <property type="entry name" value="6-phosphogluconate dehydrogenase C-terminal domain-like"/>
    <property type="match status" value="1"/>
</dbReference>
<reference evidence="4" key="1">
    <citation type="submission" date="2023-10" db="EMBL/GenBank/DDBJ databases">
        <title>Development of a sustainable strategy for remediation of hydrocarbon-contaminated territories based on the waste exchange concept.</title>
        <authorList>
            <person name="Krivoruchko A."/>
        </authorList>
    </citation>
    <scope>NUCLEOTIDE SEQUENCE</scope>
    <source>
        <strain evidence="4">IEGM 68</strain>
    </source>
</reference>
<dbReference type="InterPro" id="IPR003099">
    <property type="entry name" value="Prephen_DH"/>
</dbReference>